<comment type="caution">
    <text evidence="1">The sequence shown here is derived from an EMBL/GenBank/DDBJ whole genome shotgun (WGS) entry which is preliminary data.</text>
</comment>
<organism evidence="1 2">
    <name type="scientific">Datura stramonium</name>
    <name type="common">Jimsonweed</name>
    <name type="synonym">Common thornapple</name>
    <dbReference type="NCBI Taxonomy" id="4076"/>
    <lineage>
        <taxon>Eukaryota</taxon>
        <taxon>Viridiplantae</taxon>
        <taxon>Streptophyta</taxon>
        <taxon>Embryophyta</taxon>
        <taxon>Tracheophyta</taxon>
        <taxon>Spermatophyta</taxon>
        <taxon>Magnoliopsida</taxon>
        <taxon>eudicotyledons</taxon>
        <taxon>Gunneridae</taxon>
        <taxon>Pentapetalae</taxon>
        <taxon>asterids</taxon>
        <taxon>lamiids</taxon>
        <taxon>Solanales</taxon>
        <taxon>Solanaceae</taxon>
        <taxon>Solanoideae</taxon>
        <taxon>Datureae</taxon>
        <taxon>Datura</taxon>
    </lineage>
</organism>
<keyword evidence="2" id="KW-1185">Reference proteome</keyword>
<accession>A0ABS8TPT3</accession>
<proteinExistence type="predicted"/>
<reference evidence="1 2" key="1">
    <citation type="journal article" date="2021" name="BMC Genomics">
        <title>Datura genome reveals duplications of psychoactive alkaloid biosynthetic genes and high mutation rate following tissue culture.</title>
        <authorList>
            <person name="Rajewski A."/>
            <person name="Carter-House D."/>
            <person name="Stajich J."/>
            <person name="Litt A."/>
        </authorList>
    </citation>
    <scope>NUCLEOTIDE SEQUENCE [LARGE SCALE GENOMIC DNA]</scope>
    <source>
        <strain evidence="1">AR-01</strain>
    </source>
</reference>
<name>A0ABS8TPT3_DATST</name>
<dbReference type="EMBL" id="JACEIK010001993">
    <property type="protein sequence ID" value="MCD7473579.1"/>
    <property type="molecule type" value="Genomic_DNA"/>
</dbReference>
<protein>
    <submittedName>
        <fullName evidence="1">Uncharacterized protein</fullName>
    </submittedName>
</protein>
<evidence type="ECO:0000313" key="2">
    <source>
        <dbReference type="Proteomes" id="UP000823775"/>
    </source>
</evidence>
<gene>
    <name evidence="1" type="ORF">HAX54_015520</name>
</gene>
<evidence type="ECO:0000313" key="1">
    <source>
        <dbReference type="EMBL" id="MCD7473579.1"/>
    </source>
</evidence>
<dbReference type="Proteomes" id="UP000823775">
    <property type="component" value="Unassembled WGS sequence"/>
</dbReference>
<sequence>MTTNGVVVQMSGGGGGSKKLLTKVSEKFIWSSFQSLALKLAMSMNLMLFTGKGQFGIITRARIALEQAPQRVHKAELKLRSKGLWEVPSMAKPTYQNQEVLD</sequence>